<protein>
    <submittedName>
        <fullName evidence="1">Ankyrin repeat domain containing protein</fullName>
    </submittedName>
</protein>
<evidence type="ECO:0000313" key="2">
    <source>
        <dbReference type="Proteomes" id="UP001253637"/>
    </source>
</evidence>
<reference evidence="1" key="1">
    <citation type="submission" date="2021-04" db="EMBL/GenBank/DDBJ databases">
        <title>Draft Genome Sequence of Pandoravirus japonicus, Isolated from the Sabaishi River of Niigata, Japan.</title>
        <authorList>
            <person name="Hosokawa N."/>
            <person name="Takahashi H."/>
            <person name="Aoki K."/>
            <person name="Takemura M."/>
        </authorList>
    </citation>
    <scope>NUCLEOTIDE SEQUENCE</scope>
</reference>
<name>A0A811BMI3_9VIRU</name>
<evidence type="ECO:0000313" key="1">
    <source>
        <dbReference type="EMBL" id="BCU03023.1"/>
    </source>
</evidence>
<dbReference type="PANTHER" id="PTHR46586:SF3">
    <property type="entry name" value="ANKYRIN REPEAT-CONTAINING PROTEIN"/>
    <property type="match status" value="1"/>
</dbReference>
<dbReference type="Proteomes" id="UP001253637">
    <property type="component" value="Segment"/>
</dbReference>
<dbReference type="SUPFAM" id="SSF48403">
    <property type="entry name" value="Ankyrin repeat"/>
    <property type="match status" value="1"/>
</dbReference>
<dbReference type="PANTHER" id="PTHR46586">
    <property type="entry name" value="ANKYRIN REPEAT-CONTAINING PROTEIN"/>
    <property type="match status" value="1"/>
</dbReference>
<dbReference type="InterPro" id="IPR036770">
    <property type="entry name" value="Ankyrin_rpt-contain_sf"/>
</dbReference>
<dbReference type="EMBL" id="LC625835">
    <property type="protein sequence ID" value="BCU03023.1"/>
    <property type="molecule type" value="Genomic_DNA"/>
</dbReference>
<accession>A0A811BMI3</accession>
<sequence>MHRRGATPPTLFSASAALDAHNAPIGMLPREMFAHVLVHLPADRDGDLAVCMCVLASRLFHVLDRATLWRRGAGLRRLSLVPDRLAGLGFVDALCRLFRRGVLTSRALIKAAKRGRTDAVRFLCEVARLTDRTPDALEAAIKASHLPTVAYLLDRAPTDARLAEALVAGTFSAALFGHPSAAESHPAGRSTTRWYVARLVCEAVRRLPTGQAALYARSASACALLSRVHGAIEWLRDMGAFDAGAALDGALCSGDPTLADRAVELVHSVAAPDGMPPQRPVVCATRSLVLPIIKWLAAHESVLSTGWGDLALCAIEQSRYDVLDFVVAHAGPRLRDRFGTCIGVPNGGPTTTRWRMADHLRRGRHSIVSLERAMVAGDHAEAADICARRRALGLMCCVEHIYQTQRAYEASDDASLQPFGAYRRVHARAFDLSMAQTVGIDVCGTMGYVMSAADMGAADTLDWLLADGHIAAKCADTVWTQEFNVDVLDVLVRRKCLGRRISALAYLVSGRHWDCVERLCTAYRRSATKAVDVLFDEAVRDADLALVDSIMRVPRTTIKMRHMDMAASHAPLWFVVDLARRWSVRCSARGLTGAMRRLHGTVLTGLLDNATSLCAPDALDVSTATQKHFWKKAIASAAAAGFVDNAECMRTRLGLPLYGARAMNEAAAQNNLPALAALHALGARFTPRAFTRAIGKGHTEAVDFLLATRSVEPSTFALVMAIQKGHLIIAQRLLAHGCPYSHATLIAAARQWRAGLVSMLLARRPPSRRTLAKAVRAARDGAETDQGQQVDPIAVAIVVDTLLRHRS</sequence>
<proteinExistence type="predicted"/>
<dbReference type="InterPro" id="IPR052050">
    <property type="entry name" value="SecEffector_AnkRepeat"/>
</dbReference>
<dbReference type="Gene3D" id="1.25.40.20">
    <property type="entry name" value="Ankyrin repeat-containing domain"/>
    <property type="match status" value="1"/>
</dbReference>
<organism evidence="1 2">
    <name type="scientific">Pandoravirus japonicus</name>
    <dbReference type="NCBI Taxonomy" id="2823154"/>
    <lineage>
        <taxon>Viruses</taxon>
        <taxon>Pandoravirus</taxon>
    </lineage>
</organism>